<feature type="region of interest" description="Disordered" evidence="2">
    <location>
        <begin position="344"/>
        <end position="414"/>
    </location>
</feature>
<dbReference type="InterPro" id="IPR019734">
    <property type="entry name" value="TPR_rpt"/>
</dbReference>
<dbReference type="SUPFAM" id="SSF110997">
    <property type="entry name" value="Sporulation related repeat"/>
    <property type="match status" value="1"/>
</dbReference>
<name>A0A1S7LDE3_MAGMO</name>
<dbReference type="InterPro" id="IPR011990">
    <property type="entry name" value="TPR-like_helical_dom_sf"/>
</dbReference>
<keyword evidence="1" id="KW-0802">TPR repeat</keyword>
<dbReference type="GO" id="GO:0042834">
    <property type="term" value="F:peptidoglycan binding"/>
    <property type="evidence" value="ECO:0007669"/>
    <property type="project" value="InterPro"/>
</dbReference>
<dbReference type="Pfam" id="PF00515">
    <property type="entry name" value="TPR_1"/>
    <property type="match status" value="1"/>
</dbReference>
<evidence type="ECO:0000256" key="2">
    <source>
        <dbReference type="SAM" id="MobiDB-lite"/>
    </source>
</evidence>
<evidence type="ECO:0000259" key="3">
    <source>
        <dbReference type="PROSITE" id="PS51724"/>
    </source>
</evidence>
<evidence type="ECO:0000256" key="1">
    <source>
        <dbReference type="PROSITE-ProRule" id="PRU00339"/>
    </source>
</evidence>
<dbReference type="InterPro" id="IPR036680">
    <property type="entry name" value="SPOR-like_sf"/>
</dbReference>
<protein>
    <recommendedName>
        <fullName evidence="3">SPOR domain-containing protein</fullName>
    </recommendedName>
</protein>
<gene>
    <name evidence="4" type="ORF">MAGMO_0729</name>
</gene>
<dbReference type="Gene3D" id="1.25.40.10">
    <property type="entry name" value="Tetratricopeptide repeat domain"/>
    <property type="match status" value="1"/>
</dbReference>
<feature type="repeat" description="TPR" evidence="1">
    <location>
        <begin position="80"/>
        <end position="113"/>
    </location>
</feature>
<dbReference type="PROSITE" id="PS50293">
    <property type="entry name" value="TPR_REGION"/>
    <property type="match status" value="1"/>
</dbReference>
<feature type="compositionally biased region" description="Polar residues" evidence="2">
    <location>
        <begin position="533"/>
        <end position="551"/>
    </location>
</feature>
<organism evidence="4">
    <name type="scientific">Magnetococcus massalia (strain MO-1)</name>
    <dbReference type="NCBI Taxonomy" id="451514"/>
    <lineage>
        <taxon>Bacteria</taxon>
        <taxon>Pseudomonadati</taxon>
        <taxon>Pseudomonadota</taxon>
        <taxon>Magnetococcia</taxon>
        <taxon>Magnetococcales</taxon>
        <taxon>Magnetococcaceae</taxon>
        <taxon>Magnetococcus</taxon>
    </lineage>
</organism>
<reference evidence="4" key="1">
    <citation type="submission" date="2015-04" db="EMBL/GenBank/DDBJ databases">
        <authorList>
            <person name="Syromyatnikov M.Y."/>
            <person name="Popov V.N."/>
        </authorList>
    </citation>
    <scope>NUCLEOTIDE SEQUENCE</scope>
    <source>
        <strain evidence="4">MO-1</strain>
    </source>
</reference>
<proteinExistence type="predicted"/>
<sequence>MTYSWMRFFIRFMMLAGLLVLSGCVMPTLMGKEPPPPDTREALNLAYRGEQVAKQGGFAASVNLFSQALEHEQLTEEQRAVILNNRGASFKRLGRFDKALEDLEAAIKLRPEHPRYLNNRAMVLLFKGEYRQAEEAFAGFILKFPDLPSPYPRIWRFVALSMLGEHERAGVWLKSERSFFNAFSWQQHLADFYLGELEESQLITLSLAIHEGSILRRRCEALLHLAQRALWKKESVTALHQYERGLAYCPVHGDNAQWGRLQLAGLRPYWTAVQPPPQPATTEPEGESTPPVTVEAEEPIVAVTAPAAPTKPVGAVTAPAAPTKPVVAVTAPAVKEPQRTIVENHRPEPQQMAAAQASSAKPSELASPGPVASESAASSSLLTSEEKQRGWQQWQAAPAKDKTTTTPAPPSPEDLAVTAYFKAASAYKKRHPMPQFKPRQRPGFVDEQPENSAEPKPSVDAAAQSVVQAVVEKKPVTEQATAAPGNKERVKAKAAAVQVKKIVTVAAEPKVDEKRVQATAQKSLSATEDKQLTKQPSRQTASKSAEASISSVKPEERGALQLSNEDAGKRYWLELGYLRKEAYVRALVERVEKLGFGARVSPKEVRGEPMNRIHAGPFESTEEAEAAKQLMDGRDIPTGRIILPWD</sequence>
<dbReference type="SMART" id="SM00028">
    <property type="entry name" value="TPR"/>
    <property type="match status" value="3"/>
</dbReference>
<dbReference type="Gene3D" id="3.30.70.1070">
    <property type="entry name" value="Sporulation related repeat"/>
    <property type="match status" value="1"/>
</dbReference>
<feature type="region of interest" description="Disordered" evidence="2">
    <location>
        <begin position="511"/>
        <end position="561"/>
    </location>
</feature>
<dbReference type="PROSITE" id="PS51257">
    <property type="entry name" value="PROKAR_LIPOPROTEIN"/>
    <property type="match status" value="1"/>
</dbReference>
<feature type="region of interest" description="Disordered" evidence="2">
    <location>
        <begin position="272"/>
        <end position="291"/>
    </location>
</feature>
<dbReference type="Pfam" id="PF05036">
    <property type="entry name" value="SPOR"/>
    <property type="match status" value="1"/>
</dbReference>
<accession>A0A1S7LDE3</accession>
<feature type="region of interest" description="Disordered" evidence="2">
    <location>
        <begin position="428"/>
        <end position="461"/>
    </location>
</feature>
<dbReference type="PROSITE" id="PS50005">
    <property type="entry name" value="TPR"/>
    <property type="match status" value="1"/>
</dbReference>
<feature type="domain" description="SPOR" evidence="3">
    <location>
        <begin position="565"/>
        <end position="644"/>
    </location>
</feature>
<dbReference type="SUPFAM" id="SSF48452">
    <property type="entry name" value="TPR-like"/>
    <property type="match status" value="1"/>
</dbReference>
<feature type="compositionally biased region" description="Low complexity" evidence="2">
    <location>
        <begin position="372"/>
        <end position="383"/>
    </location>
</feature>
<dbReference type="EMBL" id="LO017727">
    <property type="protein sequence ID" value="CRH04932.1"/>
    <property type="molecule type" value="Genomic_DNA"/>
</dbReference>
<evidence type="ECO:0000313" key="4">
    <source>
        <dbReference type="EMBL" id="CRH04932.1"/>
    </source>
</evidence>
<feature type="compositionally biased region" description="Low complexity" evidence="2">
    <location>
        <begin position="349"/>
        <end position="363"/>
    </location>
</feature>
<dbReference type="InterPro" id="IPR007730">
    <property type="entry name" value="SPOR-like_dom"/>
</dbReference>
<dbReference type="AlphaFoldDB" id="A0A1S7LDE3"/>
<dbReference type="PROSITE" id="PS51724">
    <property type="entry name" value="SPOR"/>
    <property type="match status" value="1"/>
</dbReference>